<dbReference type="Proteomes" id="UP000828390">
    <property type="component" value="Unassembled WGS sequence"/>
</dbReference>
<feature type="compositionally biased region" description="Polar residues" evidence="1">
    <location>
        <begin position="44"/>
        <end position="54"/>
    </location>
</feature>
<accession>A0A9D4CBU9</accession>
<dbReference type="AlphaFoldDB" id="A0A9D4CBU9"/>
<protein>
    <submittedName>
        <fullName evidence="2">Uncharacterized protein</fullName>
    </submittedName>
</protein>
<keyword evidence="3" id="KW-1185">Reference proteome</keyword>
<evidence type="ECO:0000313" key="3">
    <source>
        <dbReference type="Proteomes" id="UP000828390"/>
    </source>
</evidence>
<dbReference type="EMBL" id="JAIWYP010000013">
    <property type="protein sequence ID" value="KAH3721286.1"/>
    <property type="molecule type" value="Genomic_DNA"/>
</dbReference>
<organism evidence="2 3">
    <name type="scientific">Dreissena polymorpha</name>
    <name type="common">Zebra mussel</name>
    <name type="synonym">Mytilus polymorpha</name>
    <dbReference type="NCBI Taxonomy" id="45954"/>
    <lineage>
        <taxon>Eukaryota</taxon>
        <taxon>Metazoa</taxon>
        <taxon>Spiralia</taxon>
        <taxon>Lophotrochozoa</taxon>
        <taxon>Mollusca</taxon>
        <taxon>Bivalvia</taxon>
        <taxon>Autobranchia</taxon>
        <taxon>Heteroconchia</taxon>
        <taxon>Euheterodonta</taxon>
        <taxon>Imparidentia</taxon>
        <taxon>Neoheterodontei</taxon>
        <taxon>Myida</taxon>
        <taxon>Dreissenoidea</taxon>
        <taxon>Dreissenidae</taxon>
        <taxon>Dreissena</taxon>
    </lineage>
</organism>
<evidence type="ECO:0000256" key="1">
    <source>
        <dbReference type="SAM" id="MobiDB-lite"/>
    </source>
</evidence>
<sequence length="54" mass="6265">MRIYFFQRPRPHSTLGIEHGSPSESSDEENKEPAWIKGPDWNRHPSQASDESEL</sequence>
<gene>
    <name evidence="2" type="ORF">DPMN_064206</name>
</gene>
<proteinExistence type="predicted"/>
<reference evidence="2" key="1">
    <citation type="journal article" date="2019" name="bioRxiv">
        <title>The Genome of the Zebra Mussel, Dreissena polymorpha: A Resource for Invasive Species Research.</title>
        <authorList>
            <person name="McCartney M.A."/>
            <person name="Auch B."/>
            <person name="Kono T."/>
            <person name="Mallez S."/>
            <person name="Zhang Y."/>
            <person name="Obille A."/>
            <person name="Becker A."/>
            <person name="Abrahante J.E."/>
            <person name="Garbe J."/>
            <person name="Badalamenti J.P."/>
            <person name="Herman A."/>
            <person name="Mangelson H."/>
            <person name="Liachko I."/>
            <person name="Sullivan S."/>
            <person name="Sone E.D."/>
            <person name="Koren S."/>
            <person name="Silverstein K.A.T."/>
            <person name="Beckman K.B."/>
            <person name="Gohl D.M."/>
        </authorList>
    </citation>
    <scope>NUCLEOTIDE SEQUENCE</scope>
    <source>
        <strain evidence="2">Duluth1</strain>
        <tissue evidence="2">Whole animal</tissue>
    </source>
</reference>
<reference evidence="2" key="2">
    <citation type="submission" date="2020-11" db="EMBL/GenBank/DDBJ databases">
        <authorList>
            <person name="McCartney M.A."/>
            <person name="Auch B."/>
            <person name="Kono T."/>
            <person name="Mallez S."/>
            <person name="Becker A."/>
            <person name="Gohl D.M."/>
            <person name="Silverstein K.A.T."/>
            <person name="Koren S."/>
            <person name="Bechman K.B."/>
            <person name="Herman A."/>
            <person name="Abrahante J.E."/>
            <person name="Garbe J."/>
        </authorList>
    </citation>
    <scope>NUCLEOTIDE SEQUENCE</scope>
    <source>
        <strain evidence="2">Duluth1</strain>
        <tissue evidence="2">Whole animal</tissue>
    </source>
</reference>
<comment type="caution">
    <text evidence="2">The sequence shown here is derived from an EMBL/GenBank/DDBJ whole genome shotgun (WGS) entry which is preliminary data.</text>
</comment>
<name>A0A9D4CBU9_DREPO</name>
<feature type="region of interest" description="Disordered" evidence="1">
    <location>
        <begin position="1"/>
        <end position="54"/>
    </location>
</feature>
<evidence type="ECO:0000313" key="2">
    <source>
        <dbReference type="EMBL" id="KAH3721286.1"/>
    </source>
</evidence>